<dbReference type="SUPFAM" id="SSF51126">
    <property type="entry name" value="Pectin lyase-like"/>
    <property type="match status" value="1"/>
</dbReference>
<accession>A0A8J3QN62</accession>
<comment type="caution">
    <text evidence="3">The sequence shown here is derived from an EMBL/GenBank/DDBJ whole genome shotgun (WGS) entry which is preliminary data.</text>
</comment>
<dbReference type="AlphaFoldDB" id="A0A8J3QN62"/>
<dbReference type="InterPro" id="IPR011050">
    <property type="entry name" value="Pectin_lyase_fold/virulence"/>
</dbReference>
<dbReference type="PROSITE" id="PS51318">
    <property type="entry name" value="TAT"/>
    <property type="match status" value="1"/>
</dbReference>
<keyword evidence="1" id="KW-1133">Transmembrane helix</keyword>
<dbReference type="RefSeq" id="WP_239133525.1">
    <property type="nucleotide sequence ID" value="NZ_BONZ01000021.1"/>
</dbReference>
<evidence type="ECO:0000259" key="2">
    <source>
        <dbReference type="Pfam" id="PF12708"/>
    </source>
</evidence>
<evidence type="ECO:0000313" key="4">
    <source>
        <dbReference type="Proteomes" id="UP000642748"/>
    </source>
</evidence>
<gene>
    <name evidence="3" type="ORF">Raf01_22600</name>
</gene>
<keyword evidence="1" id="KW-0472">Membrane</keyword>
<dbReference type="Pfam" id="PF12708">
    <property type="entry name" value="Pect-lyase_RHGA_epim"/>
    <property type="match status" value="1"/>
</dbReference>
<keyword evidence="4" id="KW-1185">Reference proteome</keyword>
<dbReference type="EMBL" id="BONZ01000021">
    <property type="protein sequence ID" value="GIH14088.1"/>
    <property type="molecule type" value="Genomic_DNA"/>
</dbReference>
<reference evidence="3" key="1">
    <citation type="submission" date="2021-01" db="EMBL/GenBank/DDBJ databases">
        <title>Whole genome shotgun sequence of Rugosimonospora africana NBRC 104875.</title>
        <authorList>
            <person name="Komaki H."/>
            <person name="Tamura T."/>
        </authorList>
    </citation>
    <scope>NUCLEOTIDE SEQUENCE</scope>
    <source>
        <strain evidence="3">NBRC 104875</strain>
    </source>
</reference>
<proteinExistence type="predicted"/>
<dbReference type="Gene3D" id="2.160.20.10">
    <property type="entry name" value="Single-stranded right-handed beta-helix, Pectin lyase-like"/>
    <property type="match status" value="1"/>
</dbReference>
<evidence type="ECO:0000313" key="3">
    <source>
        <dbReference type="EMBL" id="GIH14088.1"/>
    </source>
</evidence>
<dbReference type="InterPro" id="IPR012334">
    <property type="entry name" value="Pectin_lyas_fold"/>
</dbReference>
<dbReference type="Proteomes" id="UP000642748">
    <property type="component" value="Unassembled WGS sequence"/>
</dbReference>
<dbReference type="InterPro" id="IPR006311">
    <property type="entry name" value="TAT_signal"/>
</dbReference>
<feature type="domain" description="Rhamnogalacturonase A/B/Epimerase-like pectate lyase" evidence="2">
    <location>
        <begin position="61"/>
        <end position="270"/>
    </location>
</feature>
<feature type="transmembrane region" description="Helical" evidence="1">
    <location>
        <begin position="21"/>
        <end position="46"/>
    </location>
</feature>
<dbReference type="InterPro" id="IPR024535">
    <property type="entry name" value="RHGA/B-epi-like_pectate_lyase"/>
</dbReference>
<evidence type="ECO:0000256" key="1">
    <source>
        <dbReference type="SAM" id="Phobius"/>
    </source>
</evidence>
<organism evidence="3 4">
    <name type="scientific">Rugosimonospora africana</name>
    <dbReference type="NCBI Taxonomy" id="556532"/>
    <lineage>
        <taxon>Bacteria</taxon>
        <taxon>Bacillati</taxon>
        <taxon>Actinomycetota</taxon>
        <taxon>Actinomycetes</taxon>
        <taxon>Micromonosporales</taxon>
        <taxon>Micromonosporaceae</taxon>
        <taxon>Rugosimonospora</taxon>
    </lineage>
</organism>
<name>A0A8J3QN62_9ACTN</name>
<sequence length="467" mass="48269">MVRDDRLRLPRSLTAISRRAMLTRGGAFATGAGAAILGGAVVGAAYHGDSDDGGQSAETAFNVRHFGAAGDGTTDDTDSLRKAISAAREHGGVVFFPPGTYLTRRLTMYSGVHLRGSGGDATTLRLHPGANSAILESDGFATLTGTGHNGGITMFSVRDLALDGNKAHNPKAGYGLRVYGYGYELTEVVAFDCRNDGIYSEWAPIGALPAPSHQMESRLTAIRSHDNGGDGIRFNGPHDSMFLNCVSSQNAGAGFRLDGDSAGTSMVNCHGWGIDQNVSFELAAPTIGCMNCYADISGGVGVRISRSDCRWLGGLVIGGNQAPPIREIGIQLLAAQQTPEPAGVVIDTKIMNCGTAAIDFAADRGASNIRAVVSQPGATTGGGATIAGTGLGWLGKPHPTTQVEITGGLGNTAQDLVVRPAFDLRAQPTPPAPDPATVRVFSRTNGGRTELCALFPNGVVHVLAAEA</sequence>
<keyword evidence="1" id="KW-0812">Transmembrane</keyword>
<protein>
    <recommendedName>
        <fullName evidence="2">Rhamnogalacturonase A/B/Epimerase-like pectate lyase domain-containing protein</fullName>
    </recommendedName>
</protein>